<dbReference type="EMBL" id="JAABLQ010000001">
    <property type="protein sequence ID" value="NBN79260.1"/>
    <property type="molecule type" value="Genomic_DNA"/>
</dbReference>
<evidence type="ECO:0000313" key="1">
    <source>
        <dbReference type="EMBL" id="NBN79260.1"/>
    </source>
</evidence>
<comment type="caution">
    <text evidence="1">The sequence shown here is derived from an EMBL/GenBank/DDBJ whole genome shotgun (WGS) entry which is preliminary data.</text>
</comment>
<dbReference type="Proteomes" id="UP000586722">
    <property type="component" value="Unassembled WGS sequence"/>
</dbReference>
<reference evidence="2" key="1">
    <citation type="submission" date="2020-01" db="EMBL/GenBank/DDBJ databases">
        <authorList>
            <person name="Fang Y."/>
            <person name="Sun R."/>
            <person name="Nie L."/>
            <person name="He J."/>
            <person name="Hao L."/>
            <person name="Wang L."/>
            <person name="Su S."/>
            <person name="Lv E."/>
            <person name="Zhang Z."/>
            <person name="Xie R."/>
            <person name="Liu H."/>
        </authorList>
    </citation>
    <scope>NUCLEOTIDE SEQUENCE [LARGE SCALE GENOMIC DNA]</scope>
    <source>
        <strain evidence="2">XCT-53</strain>
    </source>
</reference>
<sequence length="214" mass="21435">MQLSIQSKTTTASLFAAQSGPLSGQLAGGALDAGATGKGALDRGAQDRGALDRGAAPAAPAANILDLAAKKAEEDAVVIAALQEAVEKGKSEKTDEDDGSGKLATIEDYLQTADKIRGALGEDGASGASAAYESATITETVIEGEIGGQKISASFVSFDRVSYNSQTGLTSRSASAMTVEVSGNSVSSSYQSASVSSLYAGTDKQLGNLISGFA</sequence>
<gene>
    <name evidence="1" type="ORF">GWI72_13360</name>
</gene>
<evidence type="ECO:0000313" key="2">
    <source>
        <dbReference type="Proteomes" id="UP000586722"/>
    </source>
</evidence>
<keyword evidence="2" id="KW-1185">Reference proteome</keyword>
<name>A0A7X5JAC4_9HYPH</name>
<dbReference type="RefSeq" id="WP_161708891.1">
    <property type="nucleotide sequence ID" value="NZ_JAABLQ010000001.1"/>
</dbReference>
<proteinExistence type="predicted"/>
<accession>A0A7X5JAC4</accession>
<protein>
    <submittedName>
        <fullName evidence="1">Uncharacterized protein</fullName>
    </submittedName>
</protein>
<organism evidence="1 2">
    <name type="scientific">Pannonibacter tanglangensis</name>
    <dbReference type="NCBI Taxonomy" id="2750084"/>
    <lineage>
        <taxon>Bacteria</taxon>
        <taxon>Pseudomonadati</taxon>
        <taxon>Pseudomonadota</taxon>
        <taxon>Alphaproteobacteria</taxon>
        <taxon>Hyphomicrobiales</taxon>
        <taxon>Stappiaceae</taxon>
        <taxon>Pannonibacter</taxon>
    </lineage>
</organism>
<dbReference type="AlphaFoldDB" id="A0A7X5JAC4"/>